<keyword evidence="2" id="KW-1185">Reference proteome</keyword>
<dbReference type="Proteomes" id="UP000298138">
    <property type="component" value="Unassembled WGS sequence"/>
</dbReference>
<accession>A0A4S2N0V4</accession>
<evidence type="ECO:0000313" key="1">
    <source>
        <dbReference type="EMBL" id="TGZ82593.1"/>
    </source>
</evidence>
<organism evidence="1 2">
    <name type="scientific">Ascodesmis nigricans</name>
    <dbReference type="NCBI Taxonomy" id="341454"/>
    <lineage>
        <taxon>Eukaryota</taxon>
        <taxon>Fungi</taxon>
        <taxon>Dikarya</taxon>
        <taxon>Ascomycota</taxon>
        <taxon>Pezizomycotina</taxon>
        <taxon>Pezizomycetes</taxon>
        <taxon>Pezizales</taxon>
        <taxon>Ascodesmidaceae</taxon>
        <taxon>Ascodesmis</taxon>
    </lineage>
</organism>
<dbReference type="InParanoid" id="A0A4S2N0V4"/>
<protein>
    <submittedName>
        <fullName evidence="1">Uncharacterized protein</fullName>
    </submittedName>
</protein>
<proteinExistence type="predicted"/>
<name>A0A4S2N0V4_9PEZI</name>
<reference evidence="1 2" key="1">
    <citation type="submission" date="2019-04" db="EMBL/GenBank/DDBJ databases">
        <title>Comparative genomics and transcriptomics to analyze fruiting body development in filamentous ascomycetes.</title>
        <authorList>
            <consortium name="DOE Joint Genome Institute"/>
            <person name="Lutkenhaus R."/>
            <person name="Traeger S."/>
            <person name="Breuer J."/>
            <person name="Kuo A."/>
            <person name="Lipzen A."/>
            <person name="Pangilinan J."/>
            <person name="Dilworth D."/>
            <person name="Sandor L."/>
            <person name="Poggeler S."/>
            <person name="Barry K."/>
            <person name="Grigoriev I.V."/>
            <person name="Nowrousian M."/>
        </authorList>
    </citation>
    <scope>NUCLEOTIDE SEQUENCE [LARGE SCALE GENOMIC DNA]</scope>
    <source>
        <strain evidence="1 2">CBS 389.68</strain>
    </source>
</reference>
<dbReference type="PROSITE" id="PS51257">
    <property type="entry name" value="PROKAR_LIPOPROTEIN"/>
    <property type="match status" value="1"/>
</dbReference>
<evidence type="ECO:0000313" key="2">
    <source>
        <dbReference type="Proteomes" id="UP000298138"/>
    </source>
</evidence>
<gene>
    <name evidence="1" type="ORF">EX30DRAFT_386960</name>
</gene>
<sequence length="281" mass="30771">MMQGRKLGVSGDGGWTLPSAAGCAVTKHHHHRTRTNDPAVATLSARAPLLSLHPPPTRPLTHSHTPALRWASCCTQPAPPAPFLFSSLLHPPHHLPPSPPPYRRSLDFLVASVERPADESLLAKKKESLCVLRSTGIFLEDHLSSVLFCPFGCQEVSSTSRQRHRSSSPLPTAIPAVVTPFPLPPKQDEAILASSLGRTNSGRLKEFAAHVASSLQGRRQFVRSFPRNVYASAPSTPRHDPSSHPPRCQSTASLLLTDSENRHCIDFRLVFIFLRIYDPPT</sequence>
<dbReference type="AlphaFoldDB" id="A0A4S2N0V4"/>
<dbReference type="EMBL" id="ML220115">
    <property type="protein sequence ID" value="TGZ82593.1"/>
    <property type="molecule type" value="Genomic_DNA"/>
</dbReference>